<dbReference type="InterPro" id="IPR009264">
    <property type="entry name" value="AcMNPV_Orf57"/>
</dbReference>
<reference evidence="1" key="1">
    <citation type="journal article" date="2016" name="J. Invertebr. Pathol.">
        <title>An alphabaculovirus isolated from dead Lymantria dispar larvae shows high genetic similarity to baculovirus previously isolated from Lymantria monacha - An example of adaptation to a new host.</title>
        <authorList>
            <person name="Rabalski L."/>
            <person name="Krejmer-Rabalska M."/>
            <person name="Skrzecz I."/>
            <person name="Wasag B."/>
            <person name="Szewczyk B."/>
        </authorList>
    </citation>
    <scope>NUCLEOTIDE SEQUENCE</scope>
    <source>
        <strain evidence="1">BNP</strain>
    </source>
</reference>
<evidence type="ECO:0008006" key="2">
    <source>
        <dbReference type="Google" id="ProtNLM"/>
    </source>
</evidence>
<name>A0A1B1MQS5_NPVLD</name>
<dbReference type="Pfam" id="PF06033">
    <property type="entry name" value="DUF918"/>
    <property type="match status" value="1"/>
</dbReference>
<protein>
    <recommendedName>
        <fullName evidence="2">Ac57</fullName>
    </recommendedName>
</protein>
<accession>A0A1B1MQS5</accession>
<proteinExistence type="predicted"/>
<organismHost>
    <name type="scientific">Lepidoptera</name>
    <name type="common">moths &amp; butterflies</name>
    <dbReference type="NCBI Taxonomy" id="7088"/>
</organismHost>
<organism evidence="1">
    <name type="scientific">Lymantria dispar multicapsid nuclear polyhedrosis virus</name>
    <name type="common">LdMNPV</name>
    <dbReference type="NCBI Taxonomy" id="10449"/>
    <lineage>
        <taxon>Viruses</taxon>
        <taxon>Viruses incertae sedis</taxon>
        <taxon>Naldaviricetes</taxon>
        <taxon>Lefavirales</taxon>
        <taxon>Baculoviridae</taxon>
        <taxon>Alphabaculovirus</taxon>
        <taxon>Alphabaculovirus lydisparis</taxon>
    </lineage>
</organism>
<dbReference type="EMBL" id="KU377538">
    <property type="protein sequence ID" value="ANS70943.1"/>
    <property type="molecule type" value="Genomic_DNA"/>
</dbReference>
<sequence>MLVGTRRRDACTRSHIYPKRRTERLVVYAALRIMSVATRYLEFDGVTLDLRHVAFSRSQDELNNTDYIIFFNVKRALFRNFNLVSDLSLETLAMFVYENVRCTIGGRVCQRDTAAARRFEQFIFNENDRNKSIIIELHDDARLIVAAAIKPHEKYHQRVGGYMDFEKRHSPADERDLTEAERAERDRLYEIKLFEFT</sequence>
<evidence type="ECO:0000313" key="1">
    <source>
        <dbReference type="EMBL" id="ANS70943.1"/>
    </source>
</evidence>